<dbReference type="GO" id="GO:0003723">
    <property type="term" value="F:RNA binding"/>
    <property type="evidence" value="ECO:0007669"/>
    <property type="project" value="InterPro"/>
</dbReference>
<sequence>MISGYSQASRCKEALLLFHEMQKANVEPSEVTMVSALSSCAVLGALATCRWVHSYIKKNLKLTVTLGTGCIGLVDEGRCFLVNTSRYFGIEPRIEHCVCMVDILGRAGLLEEAYQFIKNMPVNPMLSYGEHCCLHVEFIKTLKLRKNH</sequence>
<evidence type="ECO:0008006" key="5">
    <source>
        <dbReference type="Google" id="ProtNLM"/>
    </source>
</evidence>
<protein>
    <recommendedName>
        <fullName evidence="5">Pentatricopeptide repeat-containing protein</fullName>
    </recommendedName>
</protein>
<evidence type="ECO:0000256" key="2">
    <source>
        <dbReference type="PROSITE-ProRule" id="PRU00708"/>
    </source>
</evidence>
<evidence type="ECO:0000313" key="3">
    <source>
        <dbReference type="EMBL" id="KAK3001175.1"/>
    </source>
</evidence>
<comment type="caution">
    <text evidence="3">The sequence shown here is derived from an EMBL/GenBank/DDBJ whole genome shotgun (WGS) entry which is preliminary data.</text>
</comment>
<accession>A0AA88V638</accession>
<organism evidence="3 4">
    <name type="scientific">Escallonia herrerae</name>
    <dbReference type="NCBI Taxonomy" id="1293975"/>
    <lineage>
        <taxon>Eukaryota</taxon>
        <taxon>Viridiplantae</taxon>
        <taxon>Streptophyta</taxon>
        <taxon>Embryophyta</taxon>
        <taxon>Tracheophyta</taxon>
        <taxon>Spermatophyta</taxon>
        <taxon>Magnoliopsida</taxon>
        <taxon>eudicotyledons</taxon>
        <taxon>Gunneridae</taxon>
        <taxon>Pentapetalae</taxon>
        <taxon>asterids</taxon>
        <taxon>campanulids</taxon>
        <taxon>Escalloniales</taxon>
        <taxon>Escalloniaceae</taxon>
        <taxon>Escallonia</taxon>
    </lineage>
</organism>
<dbReference type="Proteomes" id="UP001188597">
    <property type="component" value="Unassembled WGS sequence"/>
</dbReference>
<dbReference type="NCBIfam" id="TIGR00756">
    <property type="entry name" value="PPR"/>
    <property type="match status" value="1"/>
</dbReference>
<dbReference type="InterPro" id="IPR002885">
    <property type="entry name" value="PPR_rpt"/>
</dbReference>
<feature type="repeat" description="PPR" evidence="2">
    <location>
        <begin position="1"/>
        <end position="28"/>
    </location>
</feature>
<dbReference type="PROSITE" id="PS51375">
    <property type="entry name" value="PPR"/>
    <property type="match status" value="1"/>
</dbReference>
<gene>
    <name evidence="3" type="ORF">RJ639_020849</name>
</gene>
<dbReference type="Pfam" id="PF01535">
    <property type="entry name" value="PPR"/>
    <property type="match status" value="1"/>
</dbReference>
<dbReference type="Gene3D" id="1.25.40.10">
    <property type="entry name" value="Tetratricopeptide repeat domain"/>
    <property type="match status" value="1"/>
</dbReference>
<dbReference type="PANTHER" id="PTHR47926:SF537">
    <property type="entry name" value="PENTACOTRIPEPTIDE-REPEAT REGION OF PRORP DOMAIN-CONTAINING PROTEIN"/>
    <property type="match status" value="1"/>
</dbReference>
<dbReference type="AlphaFoldDB" id="A0AA88V638"/>
<keyword evidence="4" id="KW-1185">Reference proteome</keyword>
<evidence type="ECO:0000313" key="4">
    <source>
        <dbReference type="Proteomes" id="UP001188597"/>
    </source>
</evidence>
<name>A0AA88V638_9ASTE</name>
<dbReference type="InterPro" id="IPR011990">
    <property type="entry name" value="TPR-like_helical_dom_sf"/>
</dbReference>
<dbReference type="EMBL" id="JAVXUP010002833">
    <property type="protein sequence ID" value="KAK3001175.1"/>
    <property type="molecule type" value="Genomic_DNA"/>
</dbReference>
<dbReference type="PANTHER" id="PTHR47926">
    <property type="entry name" value="PENTATRICOPEPTIDE REPEAT-CONTAINING PROTEIN"/>
    <property type="match status" value="1"/>
</dbReference>
<dbReference type="Pfam" id="PF13041">
    <property type="entry name" value="PPR_2"/>
    <property type="match status" value="1"/>
</dbReference>
<dbReference type="GO" id="GO:0009451">
    <property type="term" value="P:RNA modification"/>
    <property type="evidence" value="ECO:0007669"/>
    <property type="project" value="InterPro"/>
</dbReference>
<dbReference type="InterPro" id="IPR046960">
    <property type="entry name" value="PPR_At4g14850-like_plant"/>
</dbReference>
<reference evidence="3" key="1">
    <citation type="submission" date="2022-12" db="EMBL/GenBank/DDBJ databases">
        <title>Draft genome assemblies for two species of Escallonia (Escalloniales).</title>
        <authorList>
            <person name="Chanderbali A."/>
            <person name="Dervinis C."/>
            <person name="Anghel I."/>
            <person name="Soltis D."/>
            <person name="Soltis P."/>
            <person name="Zapata F."/>
        </authorList>
    </citation>
    <scope>NUCLEOTIDE SEQUENCE</scope>
    <source>
        <strain evidence="3">UCBG64.0493</strain>
        <tissue evidence="3">Leaf</tissue>
    </source>
</reference>
<keyword evidence="1" id="KW-0677">Repeat</keyword>
<evidence type="ECO:0000256" key="1">
    <source>
        <dbReference type="ARBA" id="ARBA00022737"/>
    </source>
</evidence>
<proteinExistence type="predicted"/>